<evidence type="ECO:0000313" key="1">
    <source>
        <dbReference type="EMBL" id="EAI8859747.1"/>
    </source>
</evidence>
<evidence type="ECO:0008006" key="3">
    <source>
        <dbReference type="Google" id="ProtNLM"/>
    </source>
</evidence>
<gene>
    <name evidence="1" type="ORF">CX802_07900</name>
</gene>
<accession>A0A825BBN4</accession>
<organism evidence="1 2">
    <name type="scientific">Campylobacter fetus</name>
    <dbReference type="NCBI Taxonomy" id="196"/>
    <lineage>
        <taxon>Bacteria</taxon>
        <taxon>Pseudomonadati</taxon>
        <taxon>Campylobacterota</taxon>
        <taxon>Epsilonproteobacteria</taxon>
        <taxon>Campylobacterales</taxon>
        <taxon>Campylobacteraceae</taxon>
        <taxon>Campylobacter</taxon>
    </lineage>
</organism>
<protein>
    <recommendedName>
        <fullName evidence="3">GIY-YIG domain-containing protein</fullName>
    </recommendedName>
</protein>
<reference evidence="1 2" key="1">
    <citation type="submission" date="2018-06" db="EMBL/GenBank/DDBJ databases">
        <authorList>
            <consortium name="PulseNet: The National Subtyping Network for Foodborne Disease Surveillance"/>
            <person name="Tarr C.L."/>
            <person name="Trees E."/>
            <person name="Katz L.S."/>
            <person name="Carleton-Romer H.A."/>
            <person name="Stroika S."/>
            <person name="Kucerova Z."/>
            <person name="Roache K.F."/>
            <person name="Sabol A.L."/>
            <person name="Besser J."/>
            <person name="Gerner-Smidt P."/>
        </authorList>
    </citation>
    <scope>NUCLEOTIDE SEQUENCE [LARGE SCALE GENOMIC DNA]</scope>
    <source>
        <strain evidence="1 2">PNUSAC001503</strain>
    </source>
</reference>
<dbReference type="Proteomes" id="UP000535509">
    <property type="component" value="Unassembled WGS sequence"/>
</dbReference>
<evidence type="ECO:0000313" key="2">
    <source>
        <dbReference type="Proteomes" id="UP000535509"/>
    </source>
</evidence>
<sequence length="231" mass="26626">MQVYWIHNEEHTDPYTQGYIGISSNVSKRLQHHSKWHCENKNLKEYYANGGNTHTILFTGTKEECIEQEKLLRPENGIGWNIYKGGVIPPDCTGRIHLNETKEKISKGNLGKNLGQVSIFKGVTNRWTEEQKALIGSYHKGKTISEAHKRAIKDKLSRDKSPVASHINVYHTNKPDVLIDTFNCIMDFCDKYNIGYSAARSRLRRITQLGKEIYLSKISKPHYFITYIDQN</sequence>
<proteinExistence type="predicted"/>
<dbReference type="EMBL" id="AABTCC010000027">
    <property type="protein sequence ID" value="EAI8859747.1"/>
    <property type="molecule type" value="Genomic_DNA"/>
</dbReference>
<keyword evidence="2" id="KW-1185">Reference proteome</keyword>
<dbReference type="AlphaFoldDB" id="A0A825BBN4"/>
<name>A0A825BBN4_CAMFE</name>
<comment type="caution">
    <text evidence="1">The sequence shown here is derived from an EMBL/GenBank/DDBJ whole genome shotgun (WGS) entry which is preliminary data.</text>
</comment>